<comment type="caution">
    <text evidence="2">The sequence shown here is derived from an EMBL/GenBank/DDBJ whole genome shotgun (WGS) entry which is preliminary data.</text>
</comment>
<evidence type="ECO:0000313" key="2">
    <source>
        <dbReference type="EMBL" id="POO00182.1"/>
    </source>
</evidence>
<gene>
    <name evidence="2" type="ORF">TorRG33x02_039600</name>
</gene>
<keyword evidence="3" id="KW-1185">Reference proteome</keyword>
<dbReference type="InParanoid" id="A0A2P5FQX2"/>
<reference evidence="3" key="1">
    <citation type="submission" date="2016-06" db="EMBL/GenBank/DDBJ databases">
        <title>Parallel loss of symbiosis genes in relatives of nitrogen-fixing non-legume Parasponia.</title>
        <authorList>
            <person name="Van Velzen R."/>
            <person name="Holmer R."/>
            <person name="Bu F."/>
            <person name="Rutten L."/>
            <person name="Van Zeijl A."/>
            <person name="Liu W."/>
            <person name="Santuari L."/>
            <person name="Cao Q."/>
            <person name="Sharma T."/>
            <person name="Shen D."/>
            <person name="Roswanjaya Y."/>
            <person name="Wardhani T."/>
            <person name="Kalhor M.S."/>
            <person name="Jansen J."/>
            <person name="Van den Hoogen J."/>
            <person name="Gungor B."/>
            <person name="Hartog M."/>
            <person name="Hontelez J."/>
            <person name="Verver J."/>
            <person name="Yang W.-C."/>
            <person name="Schijlen E."/>
            <person name="Repin R."/>
            <person name="Schilthuizen M."/>
            <person name="Schranz E."/>
            <person name="Heidstra R."/>
            <person name="Miyata K."/>
            <person name="Fedorova E."/>
            <person name="Kohlen W."/>
            <person name="Bisseling T."/>
            <person name="Smit S."/>
            <person name="Geurts R."/>
        </authorList>
    </citation>
    <scope>NUCLEOTIDE SEQUENCE [LARGE SCALE GENOMIC DNA]</scope>
    <source>
        <strain evidence="3">cv. RG33-2</strain>
    </source>
</reference>
<dbReference type="AlphaFoldDB" id="A0A2P5FQX2"/>
<dbReference type="OrthoDB" id="1716673at2759"/>
<sequence>MGEVSWHCTHTLLLTCLVSKALLLAVALNECTDMRIDDCFLRTITFVKPKQQYQIQISPHTRLSFEDTTDDKPLFTNRPIRSGLHDLIQNLELGFNDVIEFGGIVTVGSYWMVIGEGCGRRQNTKFFLMVSILRSLQPQPREKAEKEGYEKCIVKTSFKATEKALAENEAFHVNEFLASFKA</sequence>
<evidence type="ECO:0000313" key="3">
    <source>
        <dbReference type="Proteomes" id="UP000237000"/>
    </source>
</evidence>
<dbReference type="Proteomes" id="UP000237000">
    <property type="component" value="Unassembled WGS sequence"/>
</dbReference>
<evidence type="ECO:0000256" key="1">
    <source>
        <dbReference type="SAM" id="SignalP"/>
    </source>
</evidence>
<dbReference type="EMBL" id="JXTC01000014">
    <property type="protein sequence ID" value="POO00182.1"/>
    <property type="molecule type" value="Genomic_DNA"/>
</dbReference>
<dbReference type="STRING" id="63057.A0A2P5FQX2"/>
<accession>A0A2P5FQX2</accession>
<feature type="chain" id="PRO_5015105140" evidence="1">
    <location>
        <begin position="28"/>
        <end position="182"/>
    </location>
</feature>
<name>A0A2P5FQX2_TREOI</name>
<keyword evidence="1" id="KW-0732">Signal</keyword>
<feature type="signal peptide" evidence="1">
    <location>
        <begin position="1"/>
        <end position="27"/>
    </location>
</feature>
<organism evidence="2 3">
    <name type="scientific">Trema orientale</name>
    <name type="common">Charcoal tree</name>
    <name type="synonym">Celtis orientalis</name>
    <dbReference type="NCBI Taxonomy" id="63057"/>
    <lineage>
        <taxon>Eukaryota</taxon>
        <taxon>Viridiplantae</taxon>
        <taxon>Streptophyta</taxon>
        <taxon>Embryophyta</taxon>
        <taxon>Tracheophyta</taxon>
        <taxon>Spermatophyta</taxon>
        <taxon>Magnoliopsida</taxon>
        <taxon>eudicotyledons</taxon>
        <taxon>Gunneridae</taxon>
        <taxon>Pentapetalae</taxon>
        <taxon>rosids</taxon>
        <taxon>fabids</taxon>
        <taxon>Rosales</taxon>
        <taxon>Cannabaceae</taxon>
        <taxon>Trema</taxon>
    </lineage>
</organism>
<proteinExistence type="predicted"/>
<protein>
    <submittedName>
        <fullName evidence="2">Uncharacterized protein</fullName>
    </submittedName>
</protein>